<evidence type="ECO:0000313" key="1">
    <source>
        <dbReference type="EMBL" id="TIA40428.1"/>
    </source>
</evidence>
<dbReference type="AlphaFoldDB" id="A0A4T0C0W1"/>
<gene>
    <name evidence="1" type="ORF">D6C78_02552</name>
</gene>
<evidence type="ECO:0000313" key="2">
    <source>
        <dbReference type="Proteomes" id="UP000308724"/>
    </source>
</evidence>
<protein>
    <submittedName>
        <fullName evidence="1">Uncharacterized protein</fullName>
    </submittedName>
</protein>
<accession>A0A4T0C0W1</accession>
<organism evidence="1 2">
    <name type="scientific">Aureobasidium pullulans</name>
    <name type="common">Black yeast</name>
    <name type="synonym">Pullularia pullulans</name>
    <dbReference type="NCBI Taxonomy" id="5580"/>
    <lineage>
        <taxon>Eukaryota</taxon>
        <taxon>Fungi</taxon>
        <taxon>Dikarya</taxon>
        <taxon>Ascomycota</taxon>
        <taxon>Pezizomycotina</taxon>
        <taxon>Dothideomycetes</taxon>
        <taxon>Dothideomycetidae</taxon>
        <taxon>Dothideales</taxon>
        <taxon>Saccotheciaceae</taxon>
        <taxon>Aureobasidium</taxon>
    </lineage>
</organism>
<comment type="caution">
    <text evidence="1">The sequence shown here is derived from an EMBL/GenBank/DDBJ whole genome shotgun (WGS) entry which is preliminary data.</text>
</comment>
<proteinExistence type="predicted"/>
<dbReference type="Proteomes" id="UP000308724">
    <property type="component" value="Unassembled WGS sequence"/>
</dbReference>
<sequence length="220" mass="24386">MSCSISDTGLQHVAKLSHTIAPSNNVFQIPPIPQIRLFVSLLIKYTSTTMKIQRATSPPPDIILGPANTNMKNAPIIPIEEEAPWPDISACPTSLNSLFALTQAGLSTATASDIHTAYNTIPHPCLCLKTYAINYLAPLATRIDVYEEGQDWIGALMEMGANDQLIHAIVQPGMEDVMVMNTAWGWMKEAMDNRWEFYEWMIELGKVREVGRRGPKDISC</sequence>
<name>A0A4T0C0W1_AURPU</name>
<dbReference type="EMBL" id="QZBZ01000032">
    <property type="protein sequence ID" value="TIA40428.1"/>
    <property type="molecule type" value="Genomic_DNA"/>
</dbReference>
<reference evidence="1 2" key="1">
    <citation type="submission" date="2018-10" db="EMBL/GenBank/DDBJ databases">
        <title>Fifty Aureobasidium pullulans genomes reveal a recombining polyextremotolerant generalist.</title>
        <authorList>
            <person name="Gostincar C."/>
            <person name="Turk M."/>
            <person name="Zajc J."/>
            <person name="Gunde-Cimerman N."/>
        </authorList>
    </citation>
    <scope>NUCLEOTIDE SEQUENCE [LARGE SCALE GENOMIC DNA]</scope>
    <source>
        <strain evidence="1 2">EXF-1645</strain>
    </source>
</reference>